<dbReference type="STRING" id="1385369.N825_28520"/>
<proteinExistence type="predicted"/>
<evidence type="ECO:0000256" key="2">
    <source>
        <dbReference type="ARBA" id="ARBA00022692"/>
    </source>
</evidence>
<keyword evidence="4" id="KW-0472">Membrane</keyword>
<dbReference type="AlphaFoldDB" id="W9HCC8"/>
<evidence type="ECO:0000256" key="4">
    <source>
        <dbReference type="ARBA" id="ARBA00023136"/>
    </source>
</evidence>
<keyword evidence="8" id="KW-1185">Reference proteome</keyword>
<comment type="caution">
    <text evidence="7">The sequence shown here is derived from an EMBL/GenBank/DDBJ whole genome shotgun (WGS) entry which is preliminary data.</text>
</comment>
<name>W9HCC8_9PROT</name>
<evidence type="ECO:0000256" key="3">
    <source>
        <dbReference type="ARBA" id="ARBA00022989"/>
    </source>
</evidence>
<organism evidence="7 8">
    <name type="scientific">Skermanella stibiiresistens SB22</name>
    <dbReference type="NCBI Taxonomy" id="1385369"/>
    <lineage>
        <taxon>Bacteria</taxon>
        <taxon>Pseudomonadati</taxon>
        <taxon>Pseudomonadota</taxon>
        <taxon>Alphaproteobacteria</taxon>
        <taxon>Rhodospirillales</taxon>
        <taxon>Azospirillaceae</taxon>
        <taxon>Skermanella</taxon>
    </lineage>
</organism>
<dbReference type="EMBL" id="AVFL01000004">
    <property type="protein sequence ID" value="EWY41538.1"/>
    <property type="molecule type" value="Genomic_DNA"/>
</dbReference>
<keyword evidence="2" id="KW-0812">Transmembrane</keyword>
<comment type="subcellular location">
    <subcellularLocation>
        <location evidence="1">Membrane</location>
        <topology evidence="1">Single-pass membrane protein</topology>
    </subcellularLocation>
</comment>
<feature type="region of interest" description="Disordered" evidence="5">
    <location>
        <begin position="64"/>
        <end position="138"/>
    </location>
</feature>
<protein>
    <recommendedName>
        <fullName evidence="6">TonB C-terminal domain-containing protein</fullName>
    </recommendedName>
</protein>
<feature type="domain" description="TonB C-terminal" evidence="6">
    <location>
        <begin position="154"/>
        <end position="243"/>
    </location>
</feature>
<dbReference type="GO" id="GO:0055085">
    <property type="term" value="P:transmembrane transport"/>
    <property type="evidence" value="ECO:0007669"/>
    <property type="project" value="InterPro"/>
</dbReference>
<feature type="compositionally biased region" description="Pro residues" evidence="5">
    <location>
        <begin position="86"/>
        <end position="98"/>
    </location>
</feature>
<evidence type="ECO:0000259" key="6">
    <source>
        <dbReference type="PROSITE" id="PS52015"/>
    </source>
</evidence>
<dbReference type="SUPFAM" id="SSF74653">
    <property type="entry name" value="TolA/TonB C-terminal domain"/>
    <property type="match status" value="1"/>
</dbReference>
<keyword evidence="3" id="KW-1133">Transmembrane helix</keyword>
<gene>
    <name evidence="7" type="ORF">N825_28520</name>
</gene>
<evidence type="ECO:0000313" key="7">
    <source>
        <dbReference type="EMBL" id="EWY41538.1"/>
    </source>
</evidence>
<evidence type="ECO:0000256" key="5">
    <source>
        <dbReference type="SAM" id="MobiDB-lite"/>
    </source>
</evidence>
<dbReference type="RefSeq" id="WP_198038228.1">
    <property type="nucleotide sequence ID" value="NZ_AVFL01000004.1"/>
</dbReference>
<sequence>MTIPPDRPIQCERHASAGPWVFGGLASITAHALVLASGLLTAAPEPLGDAGVPTRTITISIVTSGAAEADDPAEAVPPLMEEPPDPPEAPAIEPPVPETIPTEATALESGEPDGSVPYPDTITVPKRKPRVPTRPLRPAARAGDPLIAQAEISEGRIAEYEALIWSRIASRKPPGVTAQGFAEVRFALAVDGTLLAVDLATSSGDAGLDALALESVRSSAPFPEPPPGSSARQLVFIVPFSFR</sequence>
<dbReference type="InterPro" id="IPR037682">
    <property type="entry name" value="TonB_C"/>
</dbReference>
<dbReference type="NCBIfam" id="TIGR01352">
    <property type="entry name" value="tonB_Cterm"/>
    <property type="match status" value="1"/>
</dbReference>
<evidence type="ECO:0000256" key="1">
    <source>
        <dbReference type="ARBA" id="ARBA00004167"/>
    </source>
</evidence>
<accession>W9HCC8</accession>
<dbReference type="PROSITE" id="PS52015">
    <property type="entry name" value="TONB_CTD"/>
    <property type="match status" value="1"/>
</dbReference>
<dbReference type="GO" id="GO:0016020">
    <property type="term" value="C:membrane"/>
    <property type="evidence" value="ECO:0007669"/>
    <property type="project" value="UniProtKB-SubCell"/>
</dbReference>
<dbReference type="Proteomes" id="UP000019486">
    <property type="component" value="Unassembled WGS sequence"/>
</dbReference>
<evidence type="ECO:0000313" key="8">
    <source>
        <dbReference type="Proteomes" id="UP000019486"/>
    </source>
</evidence>
<dbReference type="InterPro" id="IPR006260">
    <property type="entry name" value="TonB/TolA_C"/>
</dbReference>
<dbReference type="Pfam" id="PF13103">
    <property type="entry name" value="TonB_2"/>
    <property type="match status" value="1"/>
</dbReference>
<dbReference type="Gene3D" id="3.30.1150.10">
    <property type="match status" value="1"/>
</dbReference>
<reference evidence="7 8" key="1">
    <citation type="submission" date="2013-08" db="EMBL/GenBank/DDBJ databases">
        <title>The genome sequence of Skermanella stibiiresistens.</title>
        <authorList>
            <person name="Zhu W."/>
            <person name="Wang G."/>
        </authorList>
    </citation>
    <scope>NUCLEOTIDE SEQUENCE [LARGE SCALE GENOMIC DNA]</scope>
    <source>
        <strain evidence="7 8">SB22</strain>
    </source>
</reference>